<dbReference type="Pfam" id="PF13374">
    <property type="entry name" value="TPR_10"/>
    <property type="match status" value="2"/>
</dbReference>
<organism evidence="2 3">
    <name type="scientific">Janthinobacterium agaricidamnosum</name>
    <dbReference type="NCBI Taxonomy" id="55508"/>
    <lineage>
        <taxon>Bacteria</taxon>
        <taxon>Pseudomonadati</taxon>
        <taxon>Pseudomonadota</taxon>
        <taxon>Betaproteobacteria</taxon>
        <taxon>Burkholderiales</taxon>
        <taxon>Oxalobacteraceae</taxon>
        <taxon>Janthinobacterium</taxon>
    </lineage>
</organism>
<dbReference type="InterPro" id="IPR011990">
    <property type="entry name" value="TPR-like_helical_dom_sf"/>
</dbReference>
<accession>A0A3G2ECJ5</accession>
<reference evidence="2 3" key="1">
    <citation type="submission" date="2018-10" db="EMBL/GenBank/DDBJ databases">
        <title>Effects of UV and annual dynamics of microbial communities in freshwater RAS systems.</title>
        <authorList>
            <person name="Bekkelund A.K."/>
            <person name="Hansen B.R."/>
            <person name="Stokken H."/>
            <person name="Eriksen B.F."/>
            <person name="Kashulin N.A."/>
        </authorList>
    </citation>
    <scope>NUCLEOTIDE SEQUENCE [LARGE SCALE GENOMIC DNA]</scope>
    <source>
        <strain evidence="2 3">BHSEK</strain>
    </source>
</reference>
<dbReference type="Gene3D" id="1.25.40.10">
    <property type="entry name" value="Tetratricopeptide repeat domain"/>
    <property type="match status" value="2"/>
</dbReference>
<dbReference type="SUPFAM" id="SSF48452">
    <property type="entry name" value="TPR-like"/>
    <property type="match status" value="3"/>
</dbReference>
<keyword evidence="3" id="KW-1185">Reference proteome</keyword>
<evidence type="ECO:0008006" key="4">
    <source>
        <dbReference type="Google" id="ProtNLM"/>
    </source>
</evidence>
<dbReference type="SUPFAM" id="SSF52540">
    <property type="entry name" value="P-loop containing nucleoside triphosphate hydrolases"/>
    <property type="match status" value="1"/>
</dbReference>
<dbReference type="Gene3D" id="3.40.50.300">
    <property type="entry name" value="P-loop containing nucleotide triphosphate hydrolases"/>
    <property type="match status" value="1"/>
</dbReference>
<name>A0A3G2ECJ5_9BURK</name>
<evidence type="ECO:0000313" key="2">
    <source>
        <dbReference type="EMBL" id="AYM77632.1"/>
    </source>
</evidence>
<feature type="repeat" description="TPR" evidence="1">
    <location>
        <begin position="377"/>
        <end position="410"/>
    </location>
</feature>
<keyword evidence="1" id="KW-0802">TPR repeat</keyword>
<protein>
    <recommendedName>
        <fullName evidence="4">Tetratricopeptide repeat protein</fullName>
    </recommendedName>
</protein>
<dbReference type="InterPro" id="IPR019734">
    <property type="entry name" value="TPR_rpt"/>
</dbReference>
<dbReference type="InterPro" id="IPR053137">
    <property type="entry name" value="NLR-like"/>
</dbReference>
<dbReference type="RefSeq" id="WP_121670125.1">
    <property type="nucleotide sequence ID" value="NZ_CP033019.1"/>
</dbReference>
<dbReference type="NCBIfam" id="NF047398">
    <property type="entry name" value="AAA_KGGVGR"/>
    <property type="match status" value="1"/>
</dbReference>
<evidence type="ECO:0000256" key="1">
    <source>
        <dbReference type="PROSITE-ProRule" id="PRU00339"/>
    </source>
</evidence>
<dbReference type="InterPro" id="IPR027417">
    <property type="entry name" value="P-loop_NTPase"/>
</dbReference>
<dbReference type="EMBL" id="CP033019">
    <property type="protein sequence ID" value="AYM77632.1"/>
    <property type="molecule type" value="Genomic_DNA"/>
</dbReference>
<dbReference type="Proteomes" id="UP000279594">
    <property type="component" value="Chromosome"/>
</dbReference>
<dbReference type="PANTHER" id="PTHR46082:SF6">
    <property type="entry name" value="AAA+ ATPASE DOMAIN-CONTAINING PROTEIN-RELATED"/>
    <property type="match status" value="1"/>
</dbReference>
<dbReference type="Pfam" id="PF13424">
    <property type="entry name" value="TPR_12"/>
    <property type="match status" value="3"/>
</dbReference>
<proteinExistence type="predicted"/>
<dbReference type="PROSITE" id="PS50005">
    <property type="entry name" value="TPR"/>
    <property type="match status" value="1"/>
</dbReference>
<sequence length="826" mass="91683">MECQRLSLPPLSAPGEVVTFYSYKGGTGRTMALSNIAVLLARRENASVPVLMLDWDMEAPGLHHYFEQHEERPGVLEFFEACRQQIERISLETAGARAGGQAGGREDGGREDAALAQRVLDAIDWQQYVVRVDQGSPLYLMRAGRFDASYSERLAQMRWDQLFDSCPALFRCFADTLAQHFRYVLVDSRTGRTDSAGICTTLLPKKLVVVFTPNRQSLEGVDALVTRAIEYRRSHEDEQRPLLVYPLPSRIEMGDGAQRAEWRRGDAHKGIAGFQPMFERLLRTSYGLPQIALDSYFDEVQLQQTKTFAYGEQLAVRIDQGGDRFSLTRTFEAFLHWLTGGYFPWQSSREIALLGAISEARQALQLEPGRAVALPLARDLARLGELYRKDGRSAQALDAFRQSVEIRVRLLGEEHPDSLACKSGMARLLRQLGKLDEARFLEEDVLDVRERVLGSEHPDTLAARACLAKTLLLQGELAAALLLQDTVLATYVRQLGGEHPLTLDAMDGRAATLLRMGRLAQARQLLGTVVAARERLFGAEHGDTLRSKLALAQVLGREGDLEGARRLLAAVLRVQERRLGSDHATTLSTRDLLADIVAGQGDWAGARQLHEDQVAARERTRGLDHPETLMSQRKLAEALLRRGELDAARSVQEQVLEVHARLLGEDHLDTLHSKKQLAGTLQQQGDSEAARLLEDAVLSGSDRLLNAPVTGHADSVLDGARHLQETILAGRANEQDAAEPDTLASMISMLQGMIEREQYAQAGELAEHLKSCLLRPGVPGKLRRRGMAQLKRMYKLQGDLNALLALQEDEVQALEGALSEARIEQR</sequence>
<dbReference type="AlphaFoldDB" id="A0A3G2ECJ5"/>
<dbReference type="PANTHER" id="PTHR46082">
    <property type="entry name" value="ATP/GTP-BINDING PROTEIN-RELATED"/>
    <property type="match status" value="1"/>
</dbReference>
<evidence type="ECO:0000313" key="3">
    <source>
        <dbReference type="Proteomes" id="UP000279594"/>
    </source>
</evidence>
<gene>
    <name evidence="2" type="ORF">D9M09_18875</name>
</gene>